<name>A0A1A9VNK4_GLOAU</name>
<dbReference type="EnsemblMetazoa" id="GAUT042674-RA">
    <property type="protein sequence ID" value="GAUT042674-PA"/>
    <property type="gene ID" value="GAUT042674"/>
</dbReference>
<evidence type="ECO:0000313" key="1">
    <source>
        <dbReference type="EnsemblMetazoa" id="GAUT042674-PA"/>
    </source>
</evidence>
<keyword evidence="2" id="KW-1185">Reference proteome</keyword>
<dbReference type="Proteomes" id="UP000078200">
    <property type="component" value="Unassembled WGS sequence"/>
</dbReference>
<organism evidence="1 2">
    <name type="scientific">Glossina austeni</name>
    <name type="common">Savannah tsetse fly</name>
    <dbReference type="NCBI Taxonomy" id="7395"/>
    <lineage>
        <taxon>Eukaryota</taxon>
        <taxon>Metazoa</taxon>
        <taxon>Ecdysozoa</taxon>
        <taxon>Arthropoda</taxon>
        <taxon>Hexapoda</taxon>
        <taxon>Insecta</taxon>
        <taxon>Pterygota</taxon>
        <taxon>Neoptera</taxon>
        <taxon>Endopterygota</taxon>
        <taxon>Diptera</taxon>
        <taxon>Brachycera</taxon>
        <taxon>Muscomorpha</taxon>
        <taxon>Hippoboscoidea</taxon>
        <taxon>Glossinidae</taxon>
        <taxon>Glossina</taxon>
    </lineage>
</organism>
<dbReference type="VEuPathDB" id="VectorBase:GAUT042674"/>
<proteinExistence type="predicted"/>
<evidence type="ECO:0000313" key="2">
    <source>
        <dbReference type="Proteomes" id="UP000078200"/>
    </source>
</evidence>
<protein>
    <submittedName>
        <fullName evidence="1">Uncharacterized protein</fullName>
    </submittedName>
</protein>
<sequence length="143" mass="16730">MPIVCCYVNVRSAKLEKICRPHNRRPAFYTQSHQSWLNSWQIQTTSTTNNNNCSQNAYYTRVESLSIKASSRFRERTEPIRKMDLMNGTHSKNEPNGSWLQTDIIAEEFFALLKNLNYENLQSVVVVLENSEEVKKDYVHIEI</sequence>
<reference evidence="1" key="1">
    <citation type="submission" date="2020-05" db="UniProtKB">
        <authorList>
            <consortium name="EnsemblMetazoa"/>
        </authorList>
    </citation>
    <scope>IDENTIFICATION</scope>
    <source>
        <strain evidence="1">TTRI</strain>
    </source>
</reference>
<accession>A0A1A9VNK4</accession>
<dbReference type="AlphaFoldDB" id="A0A1A9VNK4"/>